<dbReference type="InterPro" id="IPR021109">
    <property type="entry name" value="Peptidase_aspartic_dom_sf"/>
</dbReference>
<keyword evidence="1" id="KW-1133">Transmembrane helix</keyword>
<comment type="caution">
    <text evidence="2">The sequence shown here is derived from an EMBL/GenBank/DDBJ whole genome shotgun (WGS) entry which is preliminary data.</text>
</comment>
<accession>A0A6L7G4Y5</accession>
<evidence type="ECO:0000313" key="2">
    <source>
        <dbReference type="EMBL" id="MXN17693.1"/>
    </source>
</evidence>
<dbReference type="GO" id="GO:0006508">
    <property type="term" value="P:proteolysis"/>
    <property type="evidence" value="ECO:0007669"/>
    <property type="project" value="UniProtKB-KW"/>
</dbReference>
<reference evidence="2 3" key="1">
    <citation type="submission" date="2019-12" db="EMBL/GenBank/DDBJ databases">
        <authorList>
            <person name="Li M."/>
        </authorList>
    </citation>
    <scope>NUCLEOTIDE SEQUENCE [LARGE SCALE GENOMIC DNA]</scope>
    <source>
        <strain evidence="2 3">GBMRC 2024</strain>
    </source>
</reference>
<dbReference type="NCBIfam" id="TIGR02281">
    <property type="entry name" value="clan_AA_DTGA"/>
    <property type="match status" value="1"/>
</dbReference>
<keyword evidence="3" id="KW-1185">Reference proteome</keyword>
<evidence type="ECO:0000313" key="3">
    <source>
        <dbReference type="Proteomes" id="UP000477911"/>
    </source>
</evidence>
<dbReference type="Gene3D" id="2.40.70.10">
    <property type="entry name" value="Acid Proteases"/>
    <property type="match status" value="1"/>
</dbReference>
<dbReference type="SUPFAM" id="SSF50630">
    <property type="entry name" value="Acid proteases"/>
    <property type="match status" value="1"/>
</dbReference>
<name>A0A6L7G4Y5_9RHOB</name>
<keyword evidence="1" id="KW-0812">Transmembrane</keyword>
<dbReference type="InterPro" id="IPR034122">
    <property type="entry name" value="Retropepsin-like_bacterial"/>
</dbReference>
<keyword evidence="2" id="KW-0378">Hydrolase</keyword>
<keyword evidence="1" id="KW-0472">Membrane</keyword>
<feature type="transmembrane region" description="Helical" evidence="1">
    <location>
        <begin position="6"/>
        <end position="25"/>
    </location>
</feature>
<organism evidence="2 3">
    <name type="scientific">Pseudooceanicola albus</name>
    <dbReference type="NCBI Taxonomy" id="2692189"/>
    <lineage>
        <taxon>Bacteria</taxon>
        <taxon>Pseudomonadati</taxon>
        <taxon>Pseudomonadota</taxon>
        <taxon>Alphaproteobacteria</taxon>
        <taxon>Rhodobacterales</taxon>
        <taxon>Paracoccaceae</taxon>
        <taxon>Pseudooceanicola</taxon>
    </lineage>
</organism>
<dbReference type="AlphaFoldDB" id="A0A6L7G4Y5"/>
<dbReference type="Pfam" id="PF13975">
    <property type="entry name" value="gag-asp_proteas"/>
    <property type="match status" value="1"/>
</dbReference>
<dbReference type="InterPro" id="IPR011969">
    <property type="entry name" value="Clan_AA_Asp_peptidase_C"/>
</dbReference>
<dbReference type="GO" id="GO:0008233">
    <property type="term" value="F:peptidase activity"/>
    <property type="evidence" value="ECO:0007669"/>
    <property type="project" value="UniProtKB-KW"/>
</dbReference>
<dbReference type="CDD" id="cd05483">
    <property type="entry name" value="retropepsin_like_bacteria"/>
    <property type="match status" value="1"/>
</dbReference>
<dbReference type="EMBL" id="WUMU01000005">
    <property type="protein sequence ID" value="MXN17693.1"/>
    <property type="molecule type" value="Genomic_DNA"/>
</dbReference>
<keyword evidence="2" id="KW-0645">Protease</keyword>
<dbReference type="Proteomes" id="UP000477911">
    <property type="component" value="Unassembled WGS sequence"/>
</dbReference>
<proteinExistence type="predicted"/>
<feature type="transmembrane region" description="Helical" evidence="1">
    <location>
        <begin position="37"/>
        <end position="55"/>
    </location>
</feature>
<dbReference type="EC" id="3.4.23.-" evidence="2"/>
<gene>
    <name evidence="2" type="ORF">GR170_07605</name>
</gene>
<evidence type="ECO:0000256" key="1">
    <source>
        <dbReference type="SAM" id="Phobius"/>
    </source>
</evidence>
<protein>
    <submittedName>
        <fullName evidence="2">TIGR02281 family clan AA aspartic protease</fullName>
        <ecNumber evidence="2">3.4.23.-</ecNumber>
    </submittedName>
</protein>
<sequence>MNGQDYGHLAYLVVLLVAVGSYMLVSYRGRLGQMMRHALLWALIFVGLIAGIGLWDNVKGILVPQQQVSAAGTEITLPRQPDGHYYANVQVNGRPVRFLVDTGASQIVLTREAAREVGLDPDKLVYSGVAGTANGQVRIAPVRLDSLTLGGVTDHDVRAMVNDGALVAPLLGMDYLERFGRIEISGGALHLIR</sequence>